<feature type="non-terminal residue" evidence="1">
    <location>
        <position position="1"/>
    </location>
</feature>
<dbReference type="AlphaFoldDB" id="A0A9D7IHN6"/>
<gene>
    <name evidence="1" type="ORF">IPJ48_14860</name>
</gene>
<comment type="caution">
    <text evidence="1">The sequence shown here is derived from an EMBL/GenBank/DDBJ whole genome shotgun (WGS) entry which is preliminary data.</text>
</comment>
<dbReference type="Proteomes" id="UP000886602">
    <property type="component" value="Unassembled WGS sequence"/>
</dbReference>
<evidence type="ECO:0000313" key="1">
    <source>
        <dbReference type="EMBL" id="MBK7424249.1"/>
    </source>
</evidence>
<organism evidence="1 2">
    <name type="scientific">Candidatus Propionivibrio dominans</name>
    <dbReference type="NCBI Taxonomy" id="2954373"/>
    <lineage>
        <taxon>Bacteria</taxon>
        <taxon>Pseudomonadati</taxon>
        <taxon>Pseudomonadota</taxon>
        <taxon>Betaproteobacteria</taxon>
        <taxon>Rhodocyclales</taxon>
        <taxon>Rhodocyclaceae</taxon>
        <taxon>Propionivibrio</taxon>
    </lineage>
</organism>
<name>A0A9D7IHN6_9RHOO</name>
<protein>
    <submittedName>
        <fullName evidence="1">Uncharacterized protein</fullName>
    </submittedName>
</protein>
<proteinExistence type="predicted"/>
<reference evidence="1" key="1">
    <citation type="submission" date="2020-10" db="EMBL/GenBank/DDBJ databases">
        <title>Connecting structure to function with the recovery of over 1000 high-quality activated sludge metagenome-assembled genomes encoding full-length rRNA genes using long-read sequencing.</title>
        <authorList>
            <person name="Singleton C.M."/>
            <person name="Petriglieri F."/>
            <person name="Kristensen J.M."/>
            <person name="Kirkegaard R.H."/>
            <person name="Michaelsen T.Y."/>
            <person name="Andersen M.H."/>
            <person name="Karst S.M."/>
            <person name="Dueholm M.S."/>
            <person name="Nielsen P.H."/>
            <person name="Albertsen M."/>
        </authorList>
    </citation>
    <scope>NUCLEOTIDE SEQUENCE</scope>
    <source>
        <strain evidence="1">EsbW_18-Q3-R4-48_MAXAC.044</strain>
    </source>
</reference>
<evidence type="ECO:0000313" key="2">
    <source>
        <dbReference type="Proteomes" id="UP000886602"/>
    </source>
</evidence>
<dbReference type="EMBL" id="JADJNC010000026">
    <property type="protein sequence ID" value="MBK7424249.1"/>
    <property type="molecule type" value="Genomic_DNA"/>
</dbReference>
<accession>A0A9D7IHN6</accession>
<sequence length="89" mass="10368">SRQFFGELALPVEMADAARLDSWLIEHCRREQTHFVSKRYVRQHGPLRSGDSLDAAVRELADLDRVRLLKEGRRLSIPRNRLMIERGKA</sequence>